<dbReference type="RefSeq" id="XP_056546817.1">
    <property type="nucleotide sequence ID" value="XM_056683211.1"/>
</dbReference>
<protein>
    <submittedName>
        <fullName evidence="2">Uncharacterized protein</fullName>
    </submittedName>
</protein>
<proteinExistence type="predicted"/>
<gene>
    <name evidence="2" type="ORF">N7482_001086</name>
</gene>
<evidence type="ECO:0000313" key="2">
    <source>
        <dbReference type="EMBL" id="KAJ5175209.1"/>
    </source>
</evidence>
<dbReference type="Proteomes" id="UP001149163">
    <property type="component" value="Unassembled WGS sequence"/>
</dbReference>
<accession>A0A9W9ICU2</accession>
<reference evidence="2" key="2">
    <citation type="journal article" date="2023" name="IMA Fungus">
        <title>Comparative genomic study of the Penicillium genus elucidates a diverse pangenome and 15 lateral gene transfer events.</title>
        <authorList>
            <person name="Petersen C."/>
            <person name="Sorensen T."/>
            <person name="Nielsen M.R."/>
            <person name="Sondergaard T.E."/>
            <person name="Sorensen J.L."/>
            <person name="Fitzpatrick D.A."/>
            <person name="Frisvad J.C."/>
            <person name="Nielsen K.L."/>
        </authorList>
    </citation>
    <scope>NUCLEOTIDE SEQUENCE</scope>
    <source>
        <strain evidence="2">IBT 26290</strain>
    </source>
</reference>
<dbReference type="GeneID" id="81422387"/>
<sequence length="291" mass="31978">MRSLLPTLSILLLTIFLILSLVFVVLSTTSSDWAHRDLRFTDSGNVVYYLRVHRSPLINCVALPPYEPPPPDDSKAETTPTTNAALSTPTDHFYVNCSFPRCTLELSDNPHLCQLLSNSAGLLITSNVLIGTTLLLSLVLVVLAVPVFPAWYGVRRRPAEKELLRDRRRRRHVWIEYLSLVTFTILLAGIVTAFLAQYLGFDGAVNEQMPNGNAITMTGASPDPTDPTNQADVVWVAGKANLWLCLGWGFAGFAAVGWGVVWGNGPRLDWRGVGSDEDCGTAVDEQAREPE</sequence>
<dbReference type="EMBL" id="JAPQKN010000001">
    <property type="protein sequence ID" value="KAJ5175209.1"/>
    <property type="molecule type" value="Genomic_DNA"/>
</dbReference>
<name>A0A9W9ICU2_9EURO</name>
<feature type="transmembrane region" description="Helical" evidence="1">
    <location>
        <begin position="173"/>
        <end position="199"/>
    </location>
</feature>
<keyword evidence="1" id="KW-1133">Transmembrane helix</keyword>
<keyword evidence="1" id="KW-0472">Membrane</keyword>
<keyword evidence="1" id="KW-0812">Transmembrane</keyword>
<evidence type="ECO:0000313" key="3">
    <source>
        <dbReference type="Proteomes" id="UP001149163"/>
    </source>
</evidence>
<organism evidence="2 3">
    <name type="scientific">Penicillium canariense</name>
    <dbReference type="NCBI Taxonomy" id="189055"/>
    <lineage>
        <taxon>Eukaryota</taxon>
        <taxon>Fungi</taxon>
        <taxon>Dikarya</taxon>
        <taxon>Ascomycota</taxon>
        <taxon>Pezizomycotina</taxon>
        <taxon>Eurotiomycetes</taxon>
        <taxon>Eurotiomycetidae</taxon>
        <taxon>Eurotiales</taxon>
        <taxon>Aspergillaceae</taxon>
        <taxon>Penicillium</taxon>
    </lineage>
</organism>
<dbReference type="AlphaFoldDB" id="A0A9W9ICU2"/>
<reference evidence="2" key="1">
    <citation type="submission" date="2022-11" db="EMBL/GenBank/DDBJ databases">
        <authorList>
            <person name="Petersen C."/>
        </authorList>
    </citation>
    <scope>NUCLEOTIDE SEQUENCE</scope>
    <source>
        <strain evidence="2">IBT 26290</strain>
    </source>
</reference>
<feature type="transmembrane region" description="Helical" evidence="1">
    <location>
        <begin position="128"/>
        <end position="152"/>
    </location>
</feature>
<feature type="transmembrane region" description="Helical" evidence="1">
    <location>
        <begin position="240"/>
        <end position="261"/>
    </location>
</feature>
<comment type="caution">
    <text evidence="2">The sequence shown here is derived from an EMBL/GenBank/DDBJ whole genome shotgun (WGS) entry which is preliminary data.</text>
</comment>
<evidence type="ECO:0000256" key="1">
    <source>
        <dbReference type="SAM" id="Phobius"/>
    </source>
</evidence>
<keyword evidence="3" id="KW-1185">Reference proteome</keyword>